<dbReference type="InterPro" id="IPR000847">
    <property type="entry name" value="LysR_HTH_N"/>
</dbReference>
<protein>
    <submittedName>
        <fullName evidence="6">LysR family transcriptional regulator</fullName>
    </submittedName>
</protein>
<proteinExistence type="inferred from homology"/>
<dbReference type="Gene3D" id="1.10.10.10">
    <property type="entry name" value="Winged helix-like DNA-binding domain superfamily/Winged helix DNA-binding domain"/>
    <property type="match status" value="1"/>
</dbReference>
<dbReference type="GO" id="GO:0003677">
    <property type="term" value="F:DNA binding"/>
    <property type="evidence" value="ECO:0007669"/>
    <property type="project" value="UniProtKB-KW"/>
</dbReference>
<dbReference type="RefSeq" id="WP_095747502.1">
    <property type="nucleotide sequence ID" value="NZ_CP023284.1"/>
</dbReference>
<keyword evidence="4" id="KW-0804">Transcription</keyword>
<dbReference type="InterPro" id="IPR050389">
    <property type="entry name" value="LysR-type_TF"/>
</dbReference>
<evidence type="ECO:0000256" key="2">
    <source>
        <dbReference type="ARBA" id="ARBA00023015"/>
    </source>
</evidence>
<dbReference type="SUPFAM" id="SSF46785">
    <property type="entry name" value="Winged helix' DNA-binding domain"/>
    <property type="match status" value="1"/>
</dbReference>
<reference evidence="6 7" key="1">
    <citation type="submission" date="2017-09" db="EMBL/GenBank/DDBJ databases">
        <title>The diverse metabolic capabilities of V. boronicumulans make it an excellent choice for continued studies on novel biodegradation.</title>
        <authorList>
            <person name="Sun S."/>
        </authorList>
    </citation>
    <scope>NUCLEOTIDE SEQUENCE [LARGE SCALE GENOMIC DNA]</scope>
    <source>
        <strain evidence="6 7">J1</strain>
    </source>
</reference>
<dbReference type="SUPFAM" id="SSF53850">
    <property type="entry name" value="Periplasmic binding protein-like II"/>
    <property type="match status" value="1"/>
</dbReference>
<dbReference type="KEGG" id="vbo:CKY39_09475"/>
<dbReference type="PANTHER" id="PTHR30118:SF15">
    <property type="entry name" value="TRANSCRIPTIONAL REGULATORY PROTEIN"/>
    <property type="match status" value="1"/>
</dbReference>
<evidence type="ECO:0000313" key="7">
    <source>
        <dbReference type="Proteomes" id="UP000217154"/>
    </source>
</evidence>
<evidence type="ECO:0000259" key="5">
    <source>
        <dbReference type="PROSITE" id="PS50931"/>
    </source>
</evidence>
<dbReference type="InterPro" id="IPR005119">
    <property type="entry name" value="LysR_subst-bd"/>
</dbReference>
<dbReference type="PANTHER" id="PTHR30118">
    <property type="entry name" value="HTH-TYPE TRANSCRIPTIONAL REGULATOR LEUO-RELATED"/>
    <property type="match status" value="1"/>
</dbReference>
<dbReference type="PRINTS" id="PR00039">
    <property type="entry name" value="HTHLYSR"/>
</dbReference>
<dbReference type="InterPro" id="IPR036388">
    <property type="entry name" value="WH-like_DNA-bd_sf"/>
</dbReference>
<dbReference type="PROSITE" id="PS50931">
    <property type="entry name" value="HTH_LYSR"/>
    <property type="match status" value="1"/>
</dbReference>
<evidence type="ECO:0000256" key="3">
    <source>
        <dbReference type="ARBA" id="ARBA00023125"/>
    </source>
</evidence>
<dbReference type="AlphaFoldDB" id="A0A250DTH2"/>
<dbReference type="Proteomes" id="UP000217154">
    <property type="component" value="Chromosome"/>
</dbReference>
<keyword evidence="3" id="KW-0238">DNA-binding</keyword>
<name>A0A250DTH2_9BURK</name>
<accession>A0A250DTH2</accession>
<sequence length="322" mass="36159">MHAENLDLNLLTVFDAMFREASVTKAAQGLGLTQSAMSHALNRLRAFFDDPLFVKVGSRMEPTRKAEGMRAAVVEVMTTVRQQILAGARFEPALARRTFTLCMTDMGELVFLPPLLERFKKEAPGCSLRTLQVPLEQVEGLLASGEADLAVGSIRAAPEGLFHQRLFLHSFVTIASARNKDIGATLTRERFEAMRHIVVSLTGHSAESYDKVLEDQGIRRTVAVMTPHFLMVPLLMDRHADLLATVPRELAEVFARMGTVRMFEPPVPVPQFQLNQHWHPRFHHDPAVVWLRDVMKHTFEHYPRITTQAGPPARKGARAKSR</sequence>
<dbReference type="Pfam" id="PF00126">
    <property type="entry name" value="HTH_1"/>
    <property type="match status" value="1"/>
</dbReference>
<evidence type="ECO:0000256" key="4">
    <source>
        <dbReference type="ARBA" id="ARBA00023163"/>
    </source>
</evidence>
<dbReference type="Pfam" id="PF03466">
    <property type="entry name" value="LysR_substrate"/>
    <property type="match status" value="1"/>
</dbReference>
<feature type="domain" description="HTH lysR-type" evidence="5">
    <location>
        <begin position="6"/>
        <end position="63"/>
    </location>
</feature>
<keyword evidence="2" id="KW-0805">Transcription regulation</keyword>
<dbReference type="GO" id="GO:0003700">
    <property type="term" value="F:DNA-binding transcription factor activity"/>
    <property type="evidence" value="ECO:0007669"/>
    <property type="project" value="InterPro"/>
</dbReference>
<evidence type="ECO:0000313" key="6">
    <source>
        <dbReference type="EMBL" id="ATA57670.1"/>
    </source>
</evidence>
<comment type="similarity">
    <text evidence="1">Belongs to the LysR transcriptional regulatory family.</text>
</comment>
<dbReference type="InterPro" id="IPR036390">
    <property type="entry name" value="WH_DNA-bd_sf"/>
</dbReference>
<dbReference type="Gene3D" id="3.40.190.10">
    <property type="entry name" value="Periplasmic binding protein-like II"/>
    <property type="match status" value="2"/>
</dbReference>
<dbReference type="EMBL" id="CP023284">
    <property type="protein sequence ID" value="ATA57670.1"/>
    <property type="molecule type" value="Genomic_DNA"/>
</dbReference>
<gene>
    <name evidence="6" type="ORF">CKY39_09475</name>
</gene>
<organism evidence="6 7">
    <name type="scientific">Variovorax boronicumulans</name>
    <dbReference type="NCBI Taxonomy" id="436515"/>
    <lineage>
        <taxon>Bacteria</taxon>
        <taxon>Pseudomonadati</taxon>
        <taxon>Pseudomonadota</taxon>
        <taxon>Betaproteobacteria</taxon>
        <taxon>Burkholderiales</taxon>
        <taxon>Comamonadaceae</taxon>
        <taxon>Variovorax</taxon>
    </lineage>
</organism>
<dbReference type="CDD" id="cd08459">
    <property type="entry name" value="PBP2_DntR_NahR_LinR_like"/>
    <property type="match status" value="1"/>
</dbReference>
<evidence type="ECO:0000256" key="1">
    <source>
        <dbReference type="ARBA" id="ARBA00009437"/>
    </source>
</evidence>